<keyword evidence="2" id="KW-0472">Membrane</keyword>
<dbReference type="KEGG" id="vab:WPS_03190"/>
<dbReference type="EMBL" id="AP025523">
    <property type="protein sequence ID" value="BDE05043.1"/>
    <property type="molecule type" value="Genomic_DNA"/>
</dbReference>
<evidence type="ECO:0000313" key="5">
    <source>
        <dbReference type="Proteomes" id="UP001317532"/>
    </source>
</evidence>
<name>A0AAN1XSK5_UNVUL</name>
<keyword evidence="2" id="KW-0812">Transmembrane</keyword>
<keyword evidence="1" id="KW-0378">Hydrolase</keyword>
<dbReference type="Proteomes" id="UP001317532">
    <property type="component" value="Chromosome"/>
</dbReference>
<dbReference type="SMART" id="SM00331">
    <property type="entry name" value="PP2C_SIG"/>
    <property type="match status" value="1"/>
</dbReference>
<keyword evidence="5" id="KW-1185">Reference proteome</keyword>
<dbReference type="Gene3D" id="3.60.40.10">
    <property type="entry name" value="PPM-type phosphatase domain"/>
    <property type="match status" value="1"/>
</dbReference>
<dbReference type="AlphaFoldDB" id="A0AAN1XSK5"/>
<evidence type="ECO:0000256" key="1">
    <source>
        <dbReference type="ARBA" id="ARBA00022801"/>
    </source>
</evidence>
<evidence type="ECO:0000259" key="3">
    <source>
        <dbReference type="SMART" id="SM00331"/>
    </source>
</evidence>
<dbReference type="PANTHER" id="PTHR43156">
    <property type="entry name" value="STAGE II SPORULATION PROTEIN E-RELATED"/>
    <property type="match status" value="1"/>
</dbReference>
<dbReference type="SUPFAM" id="SSF81606">
    <property type="entry name" value="PP2C-like"/>
    <property type="match status" value="1"/>
</dbReference>
<dbReference type="PANTHER" id="PTHR43156:SF2">
    <property type="entry name" value="STAGE II SPORULATION PROTEIN E"/>
    <property type="match status" value="1"/>
</dbReference>
<dbReference type="InterPro" id="IPR036457">
    <property type="entry name" value="PPM-type-like_dom_sf"/>
</dbReference>
<dbReference type="InterPro" id="IPR001932">
    <property type="entry name" value="PPM-type_phosphatase-like_dom"/>
</dbReference>
<dbReference type="InterPro" id="IPR052016">
    <property type="entry name" value="Bact_Sigma-Reg"/>
</dbReference>
<dbReference type="Pfam" id="PF05227">
    <property type="entry name" value="CHASE3"/>
    <property type="match status" value="1"/>
</dbReference>
<dbReference type="InterPro" id="IPR007891">
    <property type="entry name" value="CHASE3"/>
</dbReference>
<evidence type="ECO:0000313" key="4">
    <source>
        <dbReference type="EMBL" id="BDE05043.1"/>
    </source>
</evidence>
<protein>
    <recommendedName>
        <fullName evidence="3">PPM-type phosphatase domain-containing protein</fullName>
    </recommendedName>
</protein>
<dbReference type="GO" id="GO:0016791">
    <property type="term" value="F:phosphatase activity"/>
    <property type="evidence" value="ECO:0007669"/>
    <property type="project" value="TreeGrafter"/>
</dbReference>
<gene>
    <name evidence="4" type="ORF">WPS_03190</name>
</gene>
<keyword evidence="2" id="KW-1133">Transmembrane helix</keyword>
<proteinExistence type="predicted"/>
<feature type="domain" description="PPM-type phosphatase" evidence="3">
    <location>
        <begin position="234"/>
        <end position="447"/>
    </location>
</feature>
<accession>A0AAN1XSK5</accession>
<dbReference type="Pfam" id="PF07228">
    <property type="entry name" value="SpoIIE"/>
    <property type="match status" value="1"/>
</dbReference>
<feature type="transmembrane region" description="Helical" evidence="2">
    <location>
        <begin position="183"/>
        <end position="204"/>
    </location>
</feature>
<sequence length="450" mass="48945">MLRTLFSFRGVILLFGLIAIALSIALVGELGIVRNLTTINKDVARIRQGQLAVAAALQAQVDEETGIRGYASTRAPEFLDPYTAARSAMREQFAMLQSCLGDDGRHGAEDQALDDMRRVNATWLREIAEPVAAGKPLDRGRSVEGKVLTDRFRADIVPIRDSLDKRYAAAIARRDGTIRTATAAAIGATAVIALEVLFFITIIAQMRHELDRDRGVVEALQNAASARLVTPPHLRVATAYRSATRGARVGGDVYDVYRLDDHRTLILVADVSGKGLTAAVDTTFVRYAMRALASESLAPDEIVRRFDVLYREANLAPESFVSLFVGIHDRRDASLTYTNAGHEACWIRRSAEVVMLAPTGGIVGLGLPFAAARTRLAPGEMLILATDGLTEARSPERQFVGAETLARWLAEADSSDPQRFADTILAHVARFTRGRIIDDLALLAVSPEAE</sequence>
<dbReference type="RefSeq" id="WP_317996111.1">
    <property type="nucleotide sequence ID" value="NZ_AP025523.1"/>
</dbReference>
<organism evidence="4 5">
    <name type="scientific">Vulcanimicrobium alpinum</name>
    <dbReference type="NCBI Taxonomy" id="3016050"/>
    <lineage>
        <taxon>Bacteria</taxon>
        <taxon>Bacillati</taxon>
        <taxon>Vulcanimicrobiota</taxon>
        <taxon>Vulcanimicrobiia</taxon>
        <taxon>Vulcanimicrobiales</taxon>
        <taxon>Vulcanimicrobiaceae</taxon>
        <taxon>Vulcanimicrobium</taxon>
    </lineage>
</organism>
<reference evidence="4 5" key="1">
    <citation type="journal article" date="2022" name="ISME Commun">
        <title>Vulcanimicrobium alpinus gen. nov. sp. nov., the first cultivated representative of the candidate phylum 'Eremiobacterota', is a metabolically versatile aerobic anoxygenic phototroph.</title>
        <authorList>
            <person name="Yabe S."/>
            <person name="Muto K."/>
            <person name="Abe K."/>
            <person name="Yokota A."/>
            <person name="Staudigel H."/>
            <person name="Tebo B.M."/>
        </authorList>
    </citation>
    <scope>NUCLEOTIDE SEQUENCE [LARGE SCALE GENOMIC DNA]</scope>
    <source>
        <strain evidence="4 5">WC8-2</strain>
    </source>
</reference>
<evidence type="ECO:0000256" key="2">
    <source>
        <dbReference type="SAM" id="Phobius"/>
    </source>
</evidence>